<feature type="transmembrane region" description="Helical" evidence="2">
    <location>
        <begin position="183"/>
        <end position="205"/>
    </location>
</feature>
<accession>A0A1Q2MDD5</accession>
<organism evidence="3 4">
    <name type="scientific">Limihaloglobus sulfuriphilus</name>
    <dbReference type="NCBI Taxonomy" id="1851148"/>
    <lineage>
        <taxon>Bacteria</taxon>
        <taxon>Pseudomonadati</taxon>
        <taxon>Planctomycetota</taxon>
        <taxon>Phycisphaerae</taxon>
        <taxon>Sedimentisphaerales</taxon>
        <taxon>Sedimentisphaeraceae</taxon>
        <taxon>Limihaloglobus</taxon>
    </lineage>
</organism>
<name>A0A1Q2MDD5_9BACT</name>
<dbReference type="Pfam" id="PF13347">
    <property type="entry name" value="MFS_2"/>
    <property type="match status" value="1"/>
</dbReference>
<evidence type="ECO:0000256" key="1">
    <source>
        <dbReference type="ARBA" id="ARBA00009617"/>
    </source>
</evidence>
<feature type="transmembrane region" description="Helical" evidence="2">
    <location>
        <begin position="234"/>
        <end position="256"/>
    </location>
</feature>
<dbReference type="GO" id="GO:0008643">
    <property type="term" value="P:carbohydrate transport"/>
    <property type="evidence" value="ECO:0007669"/>
    <property type="project" value="InterPro"/>
</dbReference>
<feature type="transmembrane region" description="Helical" evidence="2">
    <location>
        <begin position="12"/>
        <end position="29"/>
    </location>
</feature>
<feature type="transmembrane region" description="Helical" evidence="2">
    <location>
        <begin position="111"/>
        <end position="134"/>
    </location>
</feature>
<proteinExistence type="inferred from homology"/>
<feature type="transmembrane region" description="Helical" evidence="2">
    <location>
        <begin position="329"/>
        <end position="349"/>
    </location>
</feature>
<feature type="transmembrane region" description="Helical" evidence="2">
    <location>
        <begin position="276"/>
        <end position="296"/>
    </location>
</feature>
<dbReference type="PANTHER" id="PTHR11328">
    <property type="entry name" value="MAJOR FACILITATOR SUPERFAMILY DOMAIN-CONTAINING PROTEIN"/>
    <property type="match status" value="1"/>
</dbReference>
<dbReference type="KEGG" id="pbas:SMSP2_01066"/>
<feature type="transmembrane region" description="Helical" evidence="2">
    <location>
        <begin position="154"/>
        <end position="177"/>
    </location>
</feature>
<feature type="transmembrane region" description="Helical" evidence="2">
    <location>
        <begin position="82"/>
        <end position="99"/>
    </location>
</feature>
<sequence>MNSGQLKTTTKISYGFGAISDVIMANIIFQLSGPIYVQGLHVSPVLIGLAVSIPRLWDAFTDPIMGNISDNSRFKWGRRKPFMFWGSLAAGILCALMWMPPTGLSQYGLFAYFLLISILFFTAYTVFSVPFNALGYEMTGDYDQRTSVMSYKTLMMNIGSVLLLPWAFKLCTLDIFGGDEIVGARYVGTLFGIMIFAAAVLTVLFSKENVEYAAQPKIKLLDAFKYTLSNKPFLSINVIILVTLTGVFLAFPLLFYINMAYICPGDKALTATWTGWYGTVYGTAGIILVPVINYFGQKLGKRKTLLAGLFIIIMGFISSWWLFNPDAPYLQLVFAFLVSPGLSCVFILTSSMMADVCDLDELKTGLRREGMFGAVFGFLIKLGLSLTLGLSGFILEWTGYNTEINVQSDTVSKNLRIMFALLPIALLVISFIVVWNYSLTKERMLEVRKLLDDKKADHII</sequence>
<feature type="transmembrane region" description="Helical" evidence="2">
    <location>
        <begin position="415"/>
        <end position="439"/>
    </location>
</feature>
<feature type="transmembrane region" description="Helical" evidence="2">
    <location>
        <begin position="370"/>
        <end position="395"/>
    </location>
</feature>
<dbReference type="AlphaFoldDB" id="A0A1Q2MDD5"/>
<dbReference type="EMBL" id="CP019646">
    <property type="protein sequence ID" value="AQQ70706.1"/>
    <property type="molecule type" value="Genomic_DNA"/>
</dbReference>
<keyword evidence="2" id="KW-1133">Transmembrane helix</keyword>
<feature type="transmembrane region" description="Helical" evidence="2">
    <location>
        <begin position="35"/>
        <end position="57"/>
    </location>
</feature>
<evidence type="ECO:0000256" key="2">
    <source>
        <dbReference type="SAM" id="Phobius"/>
    </source>
</evidence>
<dbReference type="CDD" id="cd17332">
    <property type="entry name" value="MFS_MelB_like"/>
    <property type="match status" value="1"/>
</dbReference>
<evidence type="ECO:0000313" key="4">
    <source>
        <dbReference type="Proteomes" id="UP000188181"/>
    </source>
</evidence>
<feature type="transmembrane region" description="Helical" evidence="2">
    <location>
        <begin position="305"/>
        <end position="323"/>
    </location>
</feature>
<dbReference type="STRING" id="1851148.SMSP2_01066"/>
<keyword evidence="2" id="KW-0472">Membrane</keyword>
<dbReference type="RefSeq" id="WP_146682947.1">
    <property type="nucleotide sequence ID" value="NZ_CP019646.1"/>
</dbReference>
<dbReference type="Proteomes" id="UP000188181">
    <property type="component" value="Chromosome"/>
</dbReference>
<dbReference type="Gene3D" id="1.20.1250.20">
    <property type="entry name" value="MFS general substrate transporter like domains"/>
    <property type="match status" value="2"/>
</dbReference>
<keyword evidence="2" id="KW-0812">Transmembrane</keyword>
<dbReference type="GO" id="GO:0015293">
    <property type="term" value="F:symporter activity"/>
    <property type="evidence" value="ECO:0007669"/>
    <property type="project" value="InterPro"/>
</dbReference>
<dbReference type="PANTHER" id="PTHR11328:SF24">
    <property type="entry name" value="MAJOR FACILITATOR SUPERFAMILY (MFS) PROFILE DOMAIN-CONTAINING PROTEIN"/>
    <property type="match status" value="1"/>
</dbReference>
<dbReference type="InterPro" id="IPR039672">
    <property type="entry name" value="MFS_2"/>
</dbReference>
<keyword evidence="4" id="KW-1185">Reference proteome</keyword>
<evidence type="ECO:0000313" key="3">
    <source>
        <dbReference type="EMBL" id="AQQ70706.1"/>
    </source>
</evidence>
<protein>
    <submittedName>
        <fullName evidence="3">Glucuronide permease</fullName>
    </submittedName>
</protein>
<dbReference type="InterPro" id="IPR036259">
    <property type="entry name" value="MFS_trans_sf"/>
</dbReference>
<gene>
    <name evidence="3" type="primary">uidB_2</name>
    <name evidence="3" type="ORF">SMSP2_01066</name>
</gene>
<comment type="similarity">
    <text evidence="1">Belongs to the sodium:galactoside symporter (TC 2.A.2) family.</text>
</comment>
<dbReference type="GO" id="GO:0005886">
    <property type="term" value="C:plasma membrane"/>
    <property type="evidence" value="ECO:0007669"/>
    <property type="project" value="TreeGrafter"/>
</dbReference>
<dbReference type="SUPFAM" id="SSF103473">
    <property type="entry name" value="MFS general substrate transporter"/>
    <property type="match status" value="1"/>
</dbReference>
<dbReference type="OrthoDB" id="9764596at2"/>
<reference evidence="4" key="1">
    <citation type="submission" date="2017-02" db="EMBL/GenBank/DDBJ databases">
        <title>Comparative genomics and description of representatives of a novel lineage of planctomycetes thriving in anoxic sediments.</title>
        <authorList>
            <person name="Spring S."/>
            <person name="Bunk B."/>
            <person name="Sproer C."/>
        </authorList>
    </citation>
    <scope>NUCLEOTIDE SEQUENCE [LARGE SCALE GENOMIC DNA]</scope>
    <source>
        <strain evidence="4">SM-Chi-D1</strain>
    </source>
</reference>